<dbReference type="InterPro" id="IPR014043">
    <property type="entry name" value="Acyl_transferase_dom"/>
</dbReference>
<evidence type="ECO:0000256" key="1">
    <source>
        <dbReference type="ARBA" id="ARBA00022450"/>
    </source>
</evidence>
<feature type="domain" description="Carrier" evidence="5">
    <location>
        <begin position="1860"/>
        <end position="1946"/>
    </location>
</feature>
<dbReference type="SMART" id="SM00822">
    <property type="entry name" value="PKS_KR"/>
    <property type="match status" value="1"/>
</dbReference>
<keyword evidence="8" id="KW-1185">Reference proteome</keyword>
<dbReference type="GO" id="GO:0004315">
    <property type="term" value="F:3-oxoacyl-[acyl-carrier-protein] synthase activity"/>
    <property type="evidence" value="ECO:0007669"/>
    <property type="project" value="InterPro"/>
</dbReference>
<evidence type="ECO:0000256" key="2">
    <source>
        <dbReference type="ARBA" id="ARBA00022553"/>
    </source>
</evidence>
<dbReference type="Pfam" id="PF16197">
    <property type="entry name" value="KAsynt_C_assoc"/>
    <property type="match status" value="1"/>
</dbReference>
<dbReference type="PROSITE" id="PS52004">
    <property type="entry name" value="KS3_2"/>
    <property type="match status" value="1"/>
</dbReference>
<comment type="caution">
    <text evidence="7">The sequence shown here is derived from an EMBL/GenBank/DDBJ whole genome shotgun (WGS) entry which is preliminary data.</text>
</comment>
<reference evidence="7" key="1">
    <citation type="submission" date="2021-01" db="EMBL/GenBank/DDBJ databases">
        <title>Fulvivirga kasyanovii gen. nov., sp nov., a novel member of the phylum Bacteroidetes isolated from seawater in a mussel farm.</title>
        <authorList>
            <person name="Zhao L.-H."/>
            <person name="Wang Z.-J."/>
        </authorList>
    </citation>
    <scope>NUCLEOTIDE SEQUENCE</scope>
    <source>
        <strain evidence="7">2943</strain>
    </source>
</reference>
<dbReference type="InterPro" id="IPR036291">
    <property type="entry name" value="NAD(P)-bd_dom_sf"/>
</dbReference>
<dbReference type="RefSeq" id="WP_202243152.1">
    <property type="nucleotide sequence ID" value="NZ_JAESIY010000002.1"/>
</dbReference>
<dbReference type="Gene3D" id="3.30.70.250">
    <property type="entry name" value="Malonyl-CoA ACP transacylase, ACP-binding"/>
    <property type="match status" value="1"/>
</dbReference>
<keyword evidence="3" id="KW-0808">Transferase</keyword>
<dbReference type="InterPro" id="IPR001227">
    <property type="entry name" value="Ac_transferase_dom_sf"/>
</dbReference>
<dbReference type="GO" id="GO:0004312">
    <property type="term" value="F:fatty acid synthase activity"/>
    <property type="evidence" value="ECO:0007669"/>
    <property type="project" value="TreeGrafter"/>
</dbReference>
<feature type="region of interest" description="Disordered" evidence="4">
    <location>
        <begin position="1610"/>
        <end position="1643"/>
    </location>
</feature>
<dbReference type="InterPro" id="IPR020841">
    <property type="entry name" value="PKS_Beta-ketoAc_synthase_dom"/>
</dbReference>
<feature type="domain" description="Carrier" evidence="5">
    <location>
        <begin position="1646"/>
        <end position="1729"/>
    </location>
</feature>
<dbReference type="EMBL" id="JAESIY010000002">
    <property type="protein sequence ID" value="MBL3655484.1"/>
    <property type="molecule type" value="Genomic_DNA"/>
</dbReference>
<protein>
    <submittedName>
        <fullName evidence="7">SDR family NAD(P)-dependent oxidoreductase</fullName>
    </submittedName>
</protein>
<feature type="region of interest" description="Disordered" evidence="4">
    <location>
        <begin position="1838"/>
        <end position="1862"/>
    </location>
</feature>
<dbReference type="SUPFAM" id="SSF52151">
    <property type="entry name" value="FabD/lysophospholipase-like"/>
    <property type="match status" value="1"/>
</dbReference>
<name>A0A937F6E2_9BACT</name>
<dbReference type="SMART" id="SM00827">
    <property type="entry name" value="PKS_AT"/>
    <property type="match status" value="1"/>
</dbReference>
<dbReference type="InterPro" id="IPR018201">
    <property type="entry name" value="Ketoacyl_synth_AS"/>
</dbReference>
<dbReference type="Gene3D" id="3.40.366.10">
    <property type="entry name" value="Malonyl-Coenzyme A Acyl Carrier Protein, domain 2"/>
    <property type="match status" value="1"/>
</dbReference>
<dbReference type="Gene3D" id="3.40.47.10">
    <property type="match status" value="1"/>
</dbReference>
<dbReference type="InterPro" id="IPR016036">
    <property type="entry name" value="Malonyl_transacylase_ACP-bd"/>
</dbReference>
<dbReference type="InterPro" id="IPR016035">
    <property type="entry name" value="Acyl_Trfase/lysoPLipase"/>
</dbReference>
<evidence type="ECO:0000259" key="6">
    <source>
        <dbReference type="PROSITE" id="PS52004"/>
    </source>
</evidence>
<dbReference type="InterPro" id="IPR036736">
    <property type="entry name" value="ACP-like_sf"/>
</dbReference>
<dbReference type="Pfam" id="PF00550">
    <property type="entry name" value="PP-binding"/>
    <property type="match status" value="1"/>
</dbReference>
<feature type="domain" description="Carrier" evidence="5">
    <location>
        <begin position="1749"/>
        <end position="1835"/>
    </location>
</feature>
<dbReference type="SUPFAM" id="SSF51412">
    <property type="entry name" value="Inosine monophosphate dehydrogenase (IMPDH)"/>
    <property type="match status" value="2"/>
</dbReference>
<dbReference type="PANTHER" id="PTHR43775">
    <property type="entry name" value="FATTY ACID SYNTHASE"/>
    <property type="match status" value="1"/>
</dbReference>
<dbReference type="SUPFAM" id="SSF55048">
    <property type="entry name" value="Probable ACP-binding domain of malonyl-CoA ACP transacylase"/>
    <property type="match status" value="1"/>
</dbReference>
<accession>A0A937F6E2</accession>
<proteinExistence type="predicted"/>
<dbReference type="Pfam" id="PF02801">
    <property type="entry name" value="Ketoacyl-synt_C"/>
    <property type="match status" value="1"/>
</dbReference>
<dbReference type="InterPro" id="IPR009081">
    <property type="entry name" value="PP-bd_ACP"/>
</dbReference>
<keyword evidence="1" id="KW-0596">Phosphopantetheine</keyword>
<feature type="compositionally biased region" description="Polar residues" evidence="4">
    <location>
        <begin position="1838"/>
        <end position="1859"/>
    </location>
</feature>
<dbReference type="Pfam" id="PF00698">
    <property type="entry name" value="Acyl_transf_1"/>
    <property type="match status" value="1"/>
</dbReference>
<evidence type="ECO:0000259" key="5">
    <source>
        <dbReference type="PROSITE" id="PS50075"/>
    </source>
</evidence>
<dbReference type="CDD" id="cd00833">
    <property type="entry name" value="PKS"/>
    <property type="match status" value="1"/>
</dbReference>
<dbReference type="InterPro" id="IPR050091">
    <property type="entry name" value="PKS_NRPS_Biosynth_Enz"/>
</dbReference>
<gene>
    <name evidence="7" type="ORF">JL102_05035</name>
</gene>
<dbReference type="Proteomes" id="UP000659388">
    <property type="component" value="Unassembled WGS sequence"/>
</dbReference>
<dbReference type="GO" id="GO:0006633">
    <property type="term" value="P:fatty acid biosynthetic process"/>
    <property type="evidence" value="ECO:0007669"/>
    <property type="project" value="InterPro"/>
</dbReference>
<evidence type="ECO:0000256" key="3">
    <source>
        <dbReference type="ARBA" id="ARBA00022679"/>
    </source>
</evidence>
<dbReference type="InterPro" id="IPR014031">
    <property type="entry name" value="Ketoacyl_synth_C"/>
</dbReference>
<dbReference type="InterPro" id="IPR014030">
    <property type="entry name" value="Ketoacyl_synth_N"/>
</dbReference>
<dbReference type="SUPFAM" id="SSF51735">
    <property type="entry name" value="NAD(P)-binding Rossmann-fold domains"/>
    <property type="match status" value="1"/>
</dbReference>
<dbReference type="InterPro" id="IPR057326">
    <property type="entry name" value="KR_dom"/>
</dbReference>
<feature type="domain" description="Ketosynthase family 3 (KS3)" evidence="6">
    <location>
        <begin position="643"/>
        <end position="1082"/>
    </location>
</feature>
<dbReference type="SUPFAM" id="SSF47336">
    <property type="entry name" value="ACP-like"/>
    <property type="match status" value="3"/>
</dbReference>
<organism evidence="7 8">
    <name type="scientific">Fulvivirga sediminis</name>
    <dbReference type="NCBI Taxonomy" id="2803949"/>
    <lineage>
        <taxon>Bacteria</taxon>
        <taxon>Pseudomonadati</taxon>
        <taxon>Bacteroidota</taxon>
        <taxon>Cytophagia</taxon>
        <taxon>Cytophagales</taxon>
        <taxon>Fulvivirgaceae</taxon>
        <taxon>Fulvivirga</taxon>
    </lineage>
</organism>
<dbReference type="Gene3D" id="3.20.20.70">
    <property type="entry name" value="Aldolase class I"/>
    <property type="match status" value="2"/>
</dbReference>
<feature type="compositionally biased region" description="Low complexity" evidence="4">
    <location>
        <begin position="1625"/>
        <end position="1643"/>
    </location>
</feature>
<dbReference type="InterPro" id="IPR016039">
    <property type="entry name" value="Thiolase-like"/>
</dbReference>
<evidence type="ECO:0000313" key="7">
    <source>
        <dbReference type="EMBL" id="MBL3655484.1"/>
    </source>
</evidence>
<dbReference type="PROSITE" id="PS00606">
    <property type="entry name" value="KS3_1"/>
    <property type="match status" value="1"/>
</dbReference>
<dbReference type="InterPro" id="IPR013785">
    <property type="entry name" value="Aldolase_TIM"/>
</dbReference>
<dbReference type="SMART" id="SM00825">
    <property type="entry name" value="PKS_KS"/>
    <property type="match status" value="1"/>
</dbReference>
<dbReference type="Pfam" id="PF08659">
    <property type="entry name" value="KR"/>
    <property type="match status" value="1"/>
</dbReference>
<evidence type="ECO:0000313" key="8">
    <source>
        <dbReference type="Proteomes" id="UP000659388"/>
    </source>
</evidence>
<dbReference type="PANTHER" id="PTHR43775:SF51">
    <property type="entry name" value="INACTIVE PHENOLPHTHIOCEROL SYNTHESIS POLYKETIDE SYNTHASE TYPE I PKS1-RELATED"/>
    <property type="match status" value="1"/>
</dbReference>
<evidence type="ECO:0000256" key="4">
    <source>
        <dbReference type="SAM" id="MobiDB-lite"/>
    </source>
</evidence>
<dbReference type="Pfam" id="PF03060">
    <property type="entry name" value="NMO"/>
    <property type="match status" value="1"/>
</dbReference>
<dbReference type="Pfam" id="PF00109">
    <property type="entry name" value="ketoacyl-synt"/>
    <property type="match status" value="1"/>
</dbReference>
<dbReference type="PROSITE" id="PS50075">
    <property type="entry name" value="CARRIER"/>
    <property type="match status" value="3"/>
</dbReference>
<keyword evidence="2" id="KW-0597">Phosphoprotein</keyword>
<dbReference type="SUPFAM" id="SSF53901">
    <property type="entry name" value="Thiolase-like"/>
    <property type="match status" value="1"/>
</dbReference>
<dbReference type="Gene3D" id="3.40.50.720">
    <property type="entry name" value="NAD(P)-binding Rossmann-like Domain"/>
    <property type="match status" value="1"/>
</dbReference>
<dbReference type="Gene3D" id="1.10.1200.10">
    <property type="entry name" value="ACP-like"/>
    <property type="match status" value="3"/>
</dbReference>
<sequence>MSMYKIFMATPCEYPDVNLVLSILKTAAYPILHLGRNKKQAEEALNLLTKKTYKPFGVCIETENLAELELPTQVTAVITSSAVNLKLPKEINWYIQVTNAQEAIEAQEKQADAIIIKGNEGAGKVASESSFILFQKIKKTTSLPIFIQGGAGLHTSPALIMAGAAGIVLDSQLALFNESKLPQALKDTLSKVDGTDTKLIDGHRVLIRPNSPKLPEGPTFKDLEPLLGGLDINESIITIGQDINIARNFKAKFTTIKKLVRGLQEAIHAHIKQAKAIPVLSADNAFAKTFNIKYPIAQGPMTRVSDEPKFANAVAEAGGLPFIALSLVKGQKAIDMIENTKKLAGDKTWGVGVLGFAPQELRDEQMKYIKAAKPPVVLIAGGRPSQAKPLEELGIKTFLHVPSTSLLDMYLKEGAKGFVFEGRECGGHVGPLSSLVLWERQIDRLLEEDNAQDFNIIFAGGIHDALSASMIATMAAPLAAKGAKIGVLMGTSYLFTKEAVSCGAILQEFQDQAVQHSDTVLLETAPGHETRCLNTPFADFFNNEKKRMTEEGLDKKEIWMKLEELNVGRLRIASKGIERQASGLVEIKTDEQLTSGMYMIGEVASLRNKIVSMAELHEDVAVNNQQVIEKALLPSYPESPQKALDVAIVGMACIYPGASDIDEYWKNILEGKDCVTEVPDERWNKDLYYDPNSMNGDKTPSKWGGFIPQIDFDPLEYGIPPQSLAAIEPTQLLSLMVAKKALEDAGYAGDDVNKEDISVIFGAEGGNDLANSYGFRCFFPQLFGEIPKELDEALPKLTEDSFPGVLANVISGRITNRLDLGGRNYTVDAACASSIAAVDLACQELILGRSELVLAGGADLHNGINDYLMFSSTHALSRKGRCQTFDKDADGIALGEGIAVVALKRLTDAQADGDKIYAVIKGVGGSSDGKSLGLTAPRRSGQVKALERAYESAGISPAEAGLIEAHGTGTVVGDKTEISALTDLMLQAGATINQTHLGSVKTQIGHTKCAAGLAGLIKAALSIYHGVKPPTIQLKNPNPFYNAKTSPFGFNTQAGIWTDEKRTAGVSAFGFGGTNFHAVLQSAEQTPEKASSMNHWPAELFAFRGNSYEEALKMVNQVKELLSNNDKTPLKNLAYSLAIYNDEPIQLTIVATDYNDLMEKLELTSRGVSEQGIYKTEAKEGKVAFMFPGQGSQKVNMARDLFVAFPEMRKLLKSRPDLQKIIFPSAAFDNDLIKEQNEKIKDTRNAQPLLGVVDYAIASYLKKLGIVPDMVAGHSYGELPALCFAGVIDEYDLVDLSIFRAQSILNAIDGDPGTMLAVSITTEELEELIKDEEGVYPVNLNAPKQQVLAGATDTITAFAEKIKAQGVSCKLIPVACAFHSPLLAGAKDLYSKVLEDYAFGKPAMDVWSNTTAETYPSSPVEIKERLSDHLVNPVKFCDQVANMYADGARIFIETGPGSVLTSLTKNIIDEDKVIITTERAGSGVAYLLNSIAAYLSTGKTVAIDKLFEGREAEKLDLDNPAQYAKRKTMWYVNGHYSYPAFGKLPAHGAKPITKQIKLTTNGNGSFAPAPTNDHNTEKLVQDYLTNVKSMVDAQRDVILSYLGHAPKAPINYPLPQEQPRSNGTPEAIPAAAQQPASQQAPALTAASIKTTLMAIVSDKTGYPEDMLGMDMDMEADLSIDSIKRMEITAELKNKLGGFNLKGKNEEQVVEQLASIKTLNGLVDWVLANTPQPVATVTAVAEPLSATAPSANIDIKGMLISIVSEKTGYPDDMLGLEMDLEADLSIDSIKRMEIIGELKNKLGGFGATDKSEEQLVEELSAIKTLSGLISWLENRIQPAVSTSPSTTPQPVETTANSGGAPSQEEVKKMLTHIISEKTGYPEDMLGMELDMEADLSIDSIKRMEIINDLKNQLGGFKSNGKSEEALIEELASIKTLQGLVNWICRTSPTASTNGTTSTGNDIVATPDIPKKTGLKERLVRLMFKLTNSKDIDSNQSMVQNKKFAITNDGGEIAESAKSLLENSGAQVDIISEVTDLKGYDGLILLDIFEASKRPHIIDFVSLIKRLDPQKAKWIYVISDLKAHFKMSKDISMLRNFQGYSGFLKSLNKELPHTHCRTINLEHPLPDSEIANIMLHELFLQDNHIEVFYKGNQRQTYELIPTELASGTSSEVTLDSESVVLVLGGAQGITAEMMIRFSREYACNYVLVGRSADPREEAEDAYTFILDKDQIKKTIIQEGVLKKPAEIEAKAQRIFKRNQILATIRSLEANGAKVNYKALDLRSESDLSALIDDLYNQYGRIDGVVHGAGLLEDKLFQDKTPESFERVFSTKVTPIRVMAEKLKDNVQFLVLFSSVASVYGNKGQTDYAAANSVLDIYAWELKEKFKGKTISINWGPWKGAGMVSPTLAREYERRGIALIPLEEGMESFVNEIKYGKDSQVLIMAE</sequence>
<dbReference type="InterPro" id="IPR032821">
    <property type="entry name" value="PKS_assoc"/>
</dbReference>
<dbReference type="CDD" id="cd08953">
    <property type="entry name" value="KR_2_SDR_x"/>
    <property type="match status" value="1"/>
</dbReference>
<dbReference type="InterPro" id="IPR013968">
    <property type="entry name" value="PKS_KR"/>
</dbReference>